<feature type="non-terminal residue" evidence="1">
    <location>
        <position position="1"/>
    </location>
</feature>
<protein>
    <submittedName>
        <fullName evidence="1">Uncharacterized protein</fullName>
    </submittedName>
</protein>
<evidence type="ECO:0000313" key="2">
    <source>
        <dbReference type="Proteomes" id="UP001476807"/>
    </source>
</evidence>
<organism evidence="1 2">
    <name type="scientific">Pontibacter populi</name>
    <dbReference type="NCBI Taxonomy" id="890055"/>
    <lineage>
        <taxon>Bacteria</taxon>
        <taxon>Pseudomonadati</taxon>
        <taxon>Bacteroidota</taxon>
        <taxon>Cytophagia</taxon>
        <taxon>Cytophagales</taxon>
        <taxon>Hymenobacteraceae</taxon>
        <taxon>Pontibacter</taxon>
    </lineage>
</organism>
<name>A0ABV1RNE0_9BACT</name>
<reference evidence="1 2" key="1">
    <citation type="submission" date="2024-06" db="EMBL/GenBank/DDBJ databases">
        <title>Pontibacter populi HYL7-15.</title>
        <authorList>
            <person name="Kim M.K."/>
        </authorList>
    </citation>
    <scope>NUCLEOTIDE SEQUENCE [LARGE SCALE GENOMIC DNA]</scope>
    <source>
        <strain evidence="1 2">HYL7-15</strain>
    </source>
</reference>
<dbReference type="RefSeq" id="WP_350409907.1">
    <property type="nucleotide sequence ID" value="NZ_JBEOKT010000001.1"/>
</dbReference>
<dbReference type="Proteomes" id="UP001476807">
    <property type="component" value="Unassembled WGS sequence"/>
</dbReference>
<proteinExistence type="predicted"/>
<evidence type="ECO:0000313" key="1">
    <source>
        <dbReference type="EMBL" id="MER2995903.1"/>
    </source>
</evidence>
<comment type="caution">
    <text evidence="1">The sequence shown here is derived from an EMBL/GenBank/DDBJ whole genome shotgun (WGS) entry which is preliminary data.</text>
</comment>
<sequence>VSLLLNRVAKVTPFRRCLQAVKEKYFRSFSRKTSQLNRSCCSYRRVLCPVRCLLPSFPTSLPFLLNGMQKYKSFFSLQAPKAKILYANP</sequence>
<keyword evidence="2" id="KW-1185">Reference proteome</keyword>
<accession>A0ABV1RNE0</accession>
<dbReference type="EMBL" id="JBEOKT010000001">
    <property type="protein sequence ID" value="MER2995903.1"/>
    <property type="molecule type" value="Genomic_DNA"/>
</dbReference>
<gene>
    <name evidence="1" type="ORF">ABS362_00005</name>
</gene>